<evidence type="ECO:0000313" key="12">
    <source>
        <dbReference type="Proteomes" id="UP001595823"/>
    </source>
</evidence>
<dbReference type="PIRSF" id="PIRSF001134">
    <property type="entry name" value="Streptogrisin"/>
    <property type="match status" value="1"/>
</dbReference>
<name>A0ABV8U496_9ACTN</name>
<proteinExistence type="inferred from homology"/>
<comment type="similarity">
    <text evidence="1">Belongs to the peptidase S1 family.</text>
</comment>
<feature type="chain" id="PRO_5045849226" evidence="8">
    <location>
        <begin position="30"/>
        <end position="384"/>
    </location>
</feature>
<gene>
    <name evidence="11" type="ORF">ACFPET_22375</name>
</gene>
<feature type="domain" description="Peptidase S1A alpha-lytic prodomain" evidence="10">
    <location>
        <begin position="124"/>
        <end position="177"/>
    </location>
</feature>
<dbReference type="Pfam" id="PF00089">
    <property type="entry name" value="Trypsin"/>
    <property type="match status" value="1"/>
</dbReference>
<evidence type="ECO:0000256" key="6">
    <source>
        <dbReference type="ARBA" id="ARBA00023145"/>
    </source>
</evidence>
<keyword evidence="6" id="KW-0865">Zymogen</keyword>
<comment type="caution">
    <text evidence="11">The sequence shown here is derived from an EMBL/GenBank/DDBJ whole genome shotgun (WGS) entry which is preliminary data.</text>
</comment>
<keyword evidence="4" id="KW-0378">Hydrolase</keyword>
<evidence type="ECO:0000256" key="3">
    <source>
        <dbReference type="ARBA" id="ARBA00022729"/>
    </source>
</evidence>
<keyword evidence="2" id="KW-0645">Protease</keyword>
<evidence type="ECO:0000259" key="10">
    <source>
        <dbReference type="Pfam" id="PF02983"/>
    </source>
</evidence>
<keyword evidence="5" id="KW-0720">Serine protease</keyword>
<organism evidence="11 12">
    <name type="scientific">Salininema proteolyticum</name>
    <dbReference type="NCBI Taxonomy" id="1607685"/>
    <lineage>
        <taxon>Bacteria</taxon>
        <taxon>Bacillati</taxon>
        <taxon>Actinomycetota</taxon>
        <taxon>Actinomycetes</taxon>
        <taxon>Glycomycetales</taxon>
        <taxon>Glycomycetaceae</taxon>
        <taxon>Salininema</taxon>
    </lineage>
</organism>
<dbReference type="SUPFAM" id="SSF50494">
    <property type="entry name" value="Trypsin-like serine proteases"/>
    <property type="match status" value="1"/>
</dbReference>
<evidence type="ECO:0000256" key="2">
    <source>
        <dbReference type="ARBA" id="ARBA00022670"/>
    </source>
</evidence>
<feature type="domain" description="Peptidase S1" evidence="9">
    <location>
        <begin position="205"/>
        <end position="371"/>
    </location>
</feature>
<dbReference type="InterPro" id="IPR043504">
    <property type="entry name" value="Peptidase_S1_PA_chymotrypsin"/>
</dbReference>
<keyword evidence="7" id="KW-1015">Disulfide bond</keyword>
<accession>A0ABV8U496</accession>
<keyword evidence="3 8" id="KW-0732">Signal</keyword>
<dbReference type="Proteomes" id="UP001595823">
    <property type="component" value="Unassembled WGS sequence"/>
</dbReference>
<dbReference type="EMBL" id="JBHSDK010000061">
    <property type="protein sequence ID" value="MFC4337944.1"/>
    <property type="molecule type" value="Genomic_DNA"/>
</dbReference>
<dbReference type="Gene3D" id="2.40.10.10">
    <property type="entry name" value="Trypsin-like serine proteases"/>
    <property type="match status" value="2"/>
</dbReference>
<dbReference type="InterPro" id="IPR001316">
    <property type="entry name" value="Pept_S1A_streptogrisin"/>
</dbReference>
<dbReference type="InterPro" id="IPR001254">
    <property type="entry name" value="Trypsin_dom"/>
</dbReference>
<evidence type="ECO:0000256" key="7">
    <source>
        <dbReference type="ARBA" id="ARBA00023157"/>
    </source>
</evidence>
<sequence>MKRKAILAAAGAAAVTAAYALTAAGPAMADSLQSRTAEARADLEGAVSPELIAAMTDQLGLTRSEAHDRLAVEAVASDLDTELADDYGAGYAGVWIDPDGSVTAASTSLGETAPSGVDTVVVDHSMAELESVTDSFEAAGETDGIAGWYIDVRDNTVVLEATDPAAADSLVADAGADPSAVDITVADEAYEPYYVRGGDAYNVENSWRCSVGFAVTKGSAKGFTTAGHCGEPGDRVTGGNASPGIFEDSIFPRNDGAWASVGSDQTLYNIVNTYNGSRHVYDSDEAAVGSSVCRSGSTTGWQCGYIEAKKQTVHYPQGTVRGLTRTSACAEPGDSGGSFITGNSAQGMTSGGSGDCRRGGTTFFQPINPILKKWHLKLVTRTVD</sequence>
<dbReference type="InterPro" id="IPR035070">
    <property type="entry name" value="Streptogrisin_prodomain"/>
</dbReference>
<dbReference type="CDD" id="cd21112">
    <property type="entry name" value="alphaLP-like"/>
    <property type="match status" value="1"/>
</dbReference>
<feature type="signal peptide" evidence="8">
    <location>
        <begin position="1"/>
        <end position="29"/>
    </location>
</feature>
<evidence type="ECO:0000259" key="9">
    <source>
        <dbReference type="Pfam" id="PF00089"/>
    </source>
</evidence>
<dbReference type="RefSeq" id="WP_380625445.1">
    <property type="nucleotide sequence ID" value="NZ_JBHSDK010000061.1"/>
</dbReference>
<reference evidence="12" key="1">
    <citation type="journal article" date="2019" name="Int. J. Syst. Evol. Microbiol.">
        <title>The Global Catalogue of Microorganisms (GCM) 10K type strain sequencing project: providing services to taxonomists for standard genome sequencing and annotation.</title>
        <authorList>
            <consortium name="The Broad Institute Genomics Platform"/>
            <consortium name="The Broad Institute Genome Sequencing Center for Infectious Disease"/>
            <person name="Wu L."/>
            <person name="Ma J."/>
        </authorList>
    </citation>
    <scope>NUCLEOTIDE SEQUENCE [LARGE SCALE GENOMIC DNA]</scope>
    <source>
        <strain evidence="12">IBRC-M 10908</strain>
    </source>
</reference>
<dbReference type="InterPro" id="IPR004236">
    <property type="entry name" value="Pept_S1_alpha_lytic"/>
</dbReference>
<keyword evidence="12" id="KW-1185">Reference proteome</keyword>
<evidence type="ECO:0000256" key="4">
    <source>
        <dbReference type="ARBA" id="ARBA00022801"/>
    </source>
</evidence>
<dbReference type="PRINTS" id="PR00861">
    <property type="entry name" value="ALYTICPTASE"/>
</dbReference>
<evidence type="ECO:0000313" key="11">
    <source>
        <dbReference type="EMBL" id="MFC4337944.1"/>
    </source>
</evidence>
<protein>
    <submittedName>
        <fullName evidence="11">S1 family peptidase</fullName>
    </submittedName>
</protein>
<evidence type="ECO:0000256" key="5">
    <source>
        <dbReference type="ARBA" id="ARBA00022825"/>
    </source>
</evidence>
<evidence type="ECO:0000256" key="8">
    <source>
        <dbReference type="SAM" id="SignalP"/>
    </source>
</evidence>
<dbReference type="Gene3D" id="3.30.300.50">
    <property type="match status" value="2"/>
</dbReference>
<dbReference type="Pfam" id="PF02983">
    <property type="entry name" value="Pro_Al_protease"/>
    <property type="match status" value="1"/>
</dbReference>
<evidence type="ECO:0000256" key="1">
    <source>
        <dbReference type="ARBA" id="ARBA00007664"/>
    </source>
</evidence>
<dbReference type="InterPro" id="IPR009003">
    <property type="entry name" value="Peptidase_S1_PA"/>
</dbReference>